<dbReference type="PANTHER" id="PTHR24305:SF166">
    <property type="entry name" value="CYTOCHROME P450 12A4, MITOCHONDRIAL-RELATED"/>
    <property type="match status" value="1"/>
</dbReference>
<dbReference type="GO" id="GO:0004497">
    <property type="term" value="F:monooxygenase activity"/>
    <property type="evidence" value="ECO:0007669"/>
    <property type="project" value="InterPro"/>
</dbReference>
<comment type="similarity">
    <text evidence="1">Belongs to the cytochrome P450 family.</text>
</comment>
<keyword evidence="4" id="KW-1185">Reference proteome</keyword>
<evidence type="ECO:0000313" key="4">
    <source>
        <dbReference type="Proteomes" id="UP000030672"/>
    </source>
</evidence>
<keyword evidence="2" id="KW-0349">Heme</keyword>
<dbReference type="HOGENOM" id="CLU_001570_25_2_1"/>
<dbReference type="GeneID" id="63916040"/>
<dbReference type="RefSeq" id="XP_040877498.1">
    <property type="nucleotide sequence ID" value="XM_041022667.1"/>
</dbReference>
<proteinExistence type="inferred from homology"/>
<dbReference type="AlphaFoldDB" id="A0A074VIB8"/>
<dbReference type="PRINTS" id="PR00385">
    <property type="entry name" value="P450"/>
</dbReference>
<dbReference type="InterPro" id="IPR036396">
    <property type="entry name" value="Cyt_P450_sf"/>
</dbReference>
<evidence type="ECO:0000256" key="2">
    <source>
        <dbReference type="PIRSR" id="PIRSR602401-1"/>
    </source>
</evidence>
<reference evidence="3 4" key="1">
    <citation type="journal article" date="2014" name="BMC Genomics">
        <title>Genome sequencing of four Aureobasidium pullulans varieties: biotechnological potential, stress tolerance, and description of new species.</title>
        <authorList>
            <person name="Gostin Ar C."/>
            <person name="Ohm R.A."/>
            <person name="Kogej T."/>
            <person name="Sonjak S."/>
            <person name="Turk M."/>
            <person name="Zajc J."/>
            <person name="Zalar P."/>
            <person name="Grube M."/>
            <person name="Sun H."/>
            <person name="Han J."/>
            <person name="Sharma A."/>
            <person name="Chiniquy J."/>
            <person name="Ngan C.Y."/>
            <person name="Lipzen A."/>
            <person name="Barry K."/>
            <person name="Grigoriev I.V."/>
            <person name="Gunde-Cimerman N."/>
        </authorList>
    </citation>
    <scope>NUCLEOTIDE SEQUENCE [LARGE SCALE GENOMIC DNA]</scope>
    <source>
        <strain evidence="3 4">CBS 110374</strain>
    </source>
</reference>
<protein>
    <submittedName>
        <fullName evidence="3">Putative cytochrome P450</fullName>
    </submittedName>
</protein>
<dbReference type="PANTHER" id="PTHR24305">
    <property type="entry name" value="CYTOCHROME P450"/>
    <property type="match status" value="1"/>
</dbReference>
<feature type="binding site" description="axial binding residue" evidence="2">
    <location>
        <position position="463"/>
    </location>
    <ligand>
        <name>heme</name>
        <dbReference type="ChEBI" id="CHEBI:30413"/>
    </ligand>
    <ligandPart>
        <name>Fe</name>
        <dbReference type="ChEBI" id="CHEBI:18248"/>
    </ligandPart>
</feature>
<dbReference type="InterPro" id="IPR001128">
    <property type="entry name" value="Cyt_P450"/>
</dbReference>
<dbReference type="SUPFAM" id="SSF48264">
    <property type="entry name" value="Cytochrome P450"/>
    <property type="match status" value="1"/>
</dbReference>
<dbReference type="InterPro" id="IPR050121">
    <property type="entry name" value="Cytochrome_P450_monoxygenase"/>
</dbReference>
<evidence type="ECO:0000313" key="3">
    <source>
        <dbReference type="EMBL" id="KEQ60475.1"/>
    </source>
</evidence>
<dbReference type="GO" id="GO:0005506">
    <property type="term" value="F:iron ion binding"/>
    <property type="evidence" value="ECO:0007669"/>
    <property type="project" value="InterPro"/>
</dbReference>
<name>A0A074VIB8_AURM1</name>
<dbReference type="STRING" id="1043003.A0A074VIB8"/>
<dbReference type="EMBL" id="KL584842">
    <property type="protein sequence ID" value="KEQ60475.1"/>
    <property type="molecule type" value="Genomic_DNA"/>
</dbReference>
<accession>A0A074VIB8</accession>
<evidence type="ECO:0000256" key="1">
    <source>
        <dbReference type="ARBA" id="ARBA00010617"/>
    </source>
</evidence>
<organism evidence="3 4">
    <name type="scientific">Aureobasidium melanogenum (strain CBS 110374)</name>
    <name type="common">Aureobasidium pullulans var. melanogenum</name>
    <dbReference type="NCBI Taxonomy" id="1043003"/>
    <lineage>
        <taxon>Eukaryota</taxon>
        <taxon>Fungi</taxon>
        <taxon>Dikarya</taxon>
        <taxon>Ascomycota</taxon>
        <taxon>Pezizomycotina</taxon>
        <taxon>Dothideomycetes</taxon>
        <taxon>Dothideomycetidae</taxon>
        <taxon>Dothideales</taxon>
        <taxon>Saccotheciaceae</taxon>
        <taxon>Aureobasidium</taxon>
    </lineage>
</organism>
<dbReference type="Proteomes" id="UP000030672">
    <property type="component" value="Unassembled WGS sequence"/>
</dbReference>
<gene>
    <name evidence="3" type="ORF">M437DRAFT_54306</name>
</gene>
<dbReference type="GO" id="GO:0016705">
    <property type="term" value="F:oxidoreductase activity, acting on paired donors, with incorporation or reduction of molecular oxygen"/>
    <property type="evidence" value="ECO:0007669"/>
    <property type="project" value="InterPro"/>
</dbReference>
<comment type="cofactor">
    <cofactor evidence="2">
        <name>heme</name>
        <dbReference type="ChEBI" id="CHEBI:30413"/>
    </cofactor>
</comment>
<dbReference type="InterPro" id="IPR002401">
    <property type="entry name" value="Cyt_P450_E_grp-I"/>
</dbReference>
<dbReference type="Gene3D" id="1.10.630.10">
    <property type="entry name" value="Cytochrome P450"/>
    <property type="match status" value="1"/>
</dbReference>
<dbReference type="PRINTS" id="PR00463">
    <property type="entry name" value="EP450I"/>
</dbReference>
<keyword evidence="2" id="KW-0479">Metal-binding</keyword>
<sequence>MLLGLFIGLFSIPIILRLVRWFNNYQEALGLGLPIVLTPFSEEDAWWLPLRPLFAWVQNLPFGLGSWYLYSEFGWSLVDGRKTTTRIGDNFILCSPNSIQIITCHSPAVLQTARDHSKWRIPPAQSQVFAFFGPNLTSTHGAEWNRHRRITGPAFNERAMDEVWRESCKRAAALHLDKPYTLGSFRITCDLLAMQILTAVGFGQQAELNKVHSGHKLSFMDSLSFILKNIILTALFNSLKAPDWMLPSSLRRLKLCLVRNETKSSTNRATLLSALVSANEAAKSEVGDKPVQGSMKYLREEELWGNLFIFNLAGFETTASALSYALPYVAAYPEVQQWMMEEVDELYTQDSEYADTFPKLVRCLAWMHEVVRFAAPAPLLARTPTSSRTIPIITPEGEREVVVRPGMQVAWHLYGGHLSPRWGSDALDFNPKRFIVKNTDGTESLQVPDGVLYFPWTGGPRICPGQKFSQVEFVAVVANLLSRYRVEPVAHGNESESEARQRLLTVMNDKYFNISAHFKRPEDAAVRLVPRNNN</sequence>
<dbReference type="Pfam" id="PF00067">
    <property type="entry name" value="p450"/>
    <property type="match status" value="1"/>
</dbReference>
<keyword evidence="2" id="KW-0408">Iron</keyword>
<dbReference type="GO" id="GO:0020037">
    <property type="term" value="F:heme binding"/>
    <property type="evidence" value="ECO:0007669"/>
    <property type="project" value="InterPro"/>
</dbReference>